<sequence length="262" mass="26664">MTRHLVPVAVGSGVAAAHEGGALGTVVGTFRHGFYVRAEGRLYAVAGPSVAPGPIHLILESPPAGVPEGLTVWMDGGMLCSTEWRIGLTGAPVYAPLLPGPSALRLAGPYLGEMLDRLTVPPDLRSSWDQVRQAVAAGDLPRSRALLEGRGGGLTPTGDDLLSGVLLVHAWNGGDRQSLGRVAEEAATTDLSRSFLVWAARGQSIATVHDLVASAALEEAADFEEVVAQVSAIGGSSGIALLWGIGLAVASVTTAGAASPTA</sequence>
<dbReference type="RefSeq" id="WP_343905112.1">
    <property type="nucleotide sequence ID" value="NZ_BAAAJE010000001.1"/>
</dbReference>
<evidence type="ECO:0000313" key="2">
    <source>
        <dbReference type="Proteomes" id="UP001499979"/>
    </source>
</evidence>
<dbReference type="Pfam" id="PF11392">
    <property type="entry name" value="AllH"/>
    <property type="match status" value="1"/>
</dbReference>
<comment type="caution">
    <text evidence="1">The sequence shown here is derived from an EMBL/GenBank/DDBJ whole genome shotgun (WGS) entry which is preliminary data.</text>
</comment>
<dbReference type="Proteomes" id="UP001499979">
    <property type="component" value="Unassembled WGS sequence"/>
</dbReference>
<protein>
    <recommendedName>
        <fullName evidence="3">DUF2877 domain-containing protein</fullName>
    </recommendedName>
</protein>
<dbReference type="InterPro" id="IPR021530">
    <property type="entry name" value="AllH-like"/>
</dbReference>
<evidence type="ECO:0000313" key="1">
    <source>
        <dbReference type="EMBL" id="GAA1127206.1"/>
    </source>
</evidence>
<organism evidence="1 2">
    <name type="scientific">Nocardioides aquiterrae</name>
    <dbReference type="NCBI Taxonomy" id="203799"/>
    <lineage>
        <taxon>Bacteria</taxon>
        <taxon>Bacillati</taxon>
        <taxon>Actinomycetota</taxon>
        <taxon>Actinomycetes</taxon>
        <taxon>Propionibacteriales</taxon>
        <taxon>Nocardioidaceae</taxon>
        <taxon>Nocardioides</taxon>
    </lineage>
</organism>
<proteinExistence type="predicted"/>
<name>A0ABP4ETT2_9ACTN</name>
<dbReference type="EMBL" id="BAAAJE010000001">
    <property type="protein sequence ID" value="GAA1127206.1"/>
    <property type="molecule type" value="Genomic_DNA"/>
</dbReference>
<gene>
    <name evidence="1" type="ORF">GCM10009606_03580</name>
</gene>
<evidence type="ECO:0008006" key="3">
    <source>
        <dbReference type="Google" id="ProtNLM"/>
    </source>
</evidence>
<reference evidence="2" key="1">
    <citation type="journal article" date="2019" name="Int. J. Syst. Evol. Microbiol.">
        <title>The Global Catalogue of Microorganisms (GCM) 10K type strain sequencing project: providing services to taxonomists for standard genome sequencing and annotation.</title>
        <authorList>
            <consortium name="The Broad Institute Genomics Platform"/>
            <consortium name="The Broad Institute Genome Sequencing Center for Infectious Disease"/>
            <person name="Wu L."/>
            <person name="Ma J."/>
        </authorList>
    </citation>
    <scope>NUCLEOTIDE SEQUENCE [LARGE SCALE GENOMIC DNA]</scope>
    <source>
        <strain evidence="2">JCM 11813</strain>
    </source>
</reference>
<accession>A0ABP4ETT2</accession>
<keyword evidence="2" id="KW-1185">Reference proteome</keyword>